<accession>A0AAD4MJG3</accession>
<proteinExistence type="predicted"/>
<dbReference type="EMBL" id="JAKKPZ010000376">
    <property type="protein sequence ID" value="KAI1695750.1"/>
    <property type="molecule type" value="Genomic_DNA"/>
</dbReference>
<keyword evidence="2" id="KW-1185">Reference proteome</keyword>
<dbReference type="Proteomes" id="UP001201812">
    <property type="component" value="Unassembled WGS sequence"/>
</dbReference>
<evidence type="ECO:0000313" key="1">
    <source>
        <dbReference type="EMBL" id="KAI1695750.1"/>
    </source>
</evidence>
<comment type="caution">
    <text evidence="1">The sequence shown here is derived from an EMBL/GenBank/DDBJ whole genome shotgun (WGS) entry which is preliminary data.</text>
</comment>
<keyword evidence="1" id="KW-0406">Ion transport</keyword>
<keyword evidence="1" id="KW-0813">Transport</keyword>
<reference evidence="1" key="1">
    <citation type="submission" date="2022-01" db="EMBL/GenBank/DDBJ databases">
        <title>Genome Sequence Resource for Two Populations of Ditylenchus destructor, the Migratory Endoparasitic Phytonematode.</title>
        <authorList>
            <person name="Zhang H."/>
            <person name="Lin R."/>
            <person name="Xie B."/>
        </authorList>
    </citation>
    <scope>NUCLEOTIDE SEQUENCE</scope>
    <source>
        <strain evidence="1">BazhouSP</strain>
    </source>
</reference>
<dbReference type="AlphaFoldDB" id="A0AAD4MJG3"/>
<name>A0AAD4MJG3_9BILA</name>
<dbReference type="GO" id="GO:0034220">
    <property type="term" value="P:monoatomic ion transmembrane transport"/>
    <property type="evidence" value="ECO:0007669"/>
    <property type="project" value="UniProtKB-KW"/>
</dbReference>
<organism evidence="1 2">
    <name type="scientific">Ditylenchus destructor</name>
    <dbReference type="NCBI Taxonomy" id="166010"/>
    <lineage>
        <taxon>Eukaryota</taxon>
        <taxon>Metazoa</taxon>
        <taxon>Ecdysozoa</taxon>
        <taxon>Nematoda</taxon>
        <taxon>Chromadorea</taxon>
        <taxon>Rhabditida</taxon>
        <taxon>Tylenchina</taxon>
        <taxon>Tylenchomorpha</taxon>
        <taxon>Sphaerularioidea</taxon>
        <taxon>Anguinidae</taxon>
        <taxon>Anguininae</taxon>
        <taxon>Ditylenchus</taxon>
    </lineage>
</organism>
<evidence type="ECO:0000313" key="2">
    <source>
        <dbReference type="Proteomes" id="UP001201812"/>
    </source>
</evidence>
<gene>
    <name evidence="1" type="ORF">DdX_19415</name>
</gene>
<protein>
    <submittedName>
        <fullName evidence="1">Amiloride-sensitive sodium channel</fullName>
    </submittedName>
</protein>
<keyword evidence="1" id="KW-0407">Ion channel</keyword>
<sequence>MFPPLLPEKLPLVKAFSRNRFERRYAHVAVDGLRNLICYGGRLSEGKNVEVKRMSLRITKIRWNKCGHGKYHIHSYESETKFAYDSVRLKSRAKHRRLPSPLLDRSNLGPYAQAVLDDDRRIKLLELDVGIKLLELDVGIKLLELDVGIKLLELDVGIKLLELDGEYFTMSVSHNADTLEGYTDCMTFDVHGRPTQYARHMEGKARGKDGVNEELCLGMRHEVEVEITGRYVQLPSDEPPNACKEYEECDESEFDCKSRCRMEMIKDMCNCTAHTLAYLASDNDILIIS</sequence>